<protein>
    <submittedName>
        <fullName evidence="4">ATP-dependent RNA helicase HrpA</fullName>
    </submittedName>
</protein>
<keyword evidence="2 4" id="KW-0347">Helicase</keyword>
<evidence type="ECO:0000256" key="1">
    <source>
        <dbReference type="ARBA" id="ARBA00022801"/>
    </source>
</evidence>
<evidence type="ECO:0000313" key="4">
    <source>
        <dbReference type="EMBL" id="CAK9051038.1"/>
    </source>
</evidence>
<keyword evidence="3" id="KW-0812">Transmembrane</keyword>
<dbReference type="GO" id="GO:0004386">
    <property type="term" value="F:helicase activity"/>
    <property type="evidence" value="ECO:0007669"/>
    <property type="project" value="UniProtKB-KW"/>
</dbReference>
<evidence type="ECO:0000256" key="2">
    <source>
        <dbReference type="ARBA" id="ARBA00022806"/>
    </source>
</evidence>
<feature type="transmembrane region" description="Helical" evidence="3">
    <location>
        <begin position="254"/>
        <end position="274"/>
    </location>
</feature>
<keyword evidence="3" id="KW-0472">Membrane</keyword>
<dbReference type="PANTHER" id="PTHR43519:SF1">
    <property type="entry name" value="ATP-DEPENDENT RNA HELICASE HRPB"/>
    <property type="match status" value="1"/>
</dbReference>
<keyword evidence="2 4" id="KW-0067">ATP-binding</keyword>
<dbReference type="Gene3D" id="3.40.50.300">
    <property type="entry name" value="P-loop containing nucleotide triphosphate hydrolases"/>
    <property type="match status" value="1"/>
</dbReference>
<dbReference type="InterPro" id="IPR027417">
    <property type="entry name" value="P-loop_NTPase"/>
</dbReference>
<dbReference type="Proteomes" id="UP001642464">
    <property type="component" value="Unassembled WGS sequence"/>
</dbReference>
<sequence>MSQHWCCVCVCHHDQALQILKNSKSRRVYIYYISYTVLLPRDVRTSQDKKYLTLDDRRDGGFLYCLEVVDPRTSLSSMQTVPLSLAAAEQRRGRAGRVAEGVCYRLWSEEEHAHLEENDTPEMHREDLSTSVLSLALAGHGTNQEINALPWLDAPRMESVGQARELLQRLQVLVSRPGGVWEITERGRRVSQLPVGALETTDTVEICNDAPPLAAIDEVLQASSEANIARVCRLFPTIHFLLQLIPASTERMNALRQILVTWLLIVICFVGYLWKSYGGLAASASSHHPALERIVHLLERHKADGDQAITSLTAPSTARVAAPLPPPVPVPPLPATKSVALMVCGLAGSFAGESSLEKQVIRPWQQLKAWQLHVFGCFERTVRSKLRFTALWPFKAKSQFERLGLCAKKVLDFGSVHQVEYQWFVRWRPDFVVFDQVRHPSTLPSTCIGCRFRTVAGVKVTKNMMSWDPSSAIIKPKKPADEARRCADCDDQVFMIPKDFVQGALVNLANPGAVSSIYRYHLQLGKGEAPMTMAWENGVDLKHHLCGMEVPGALSKHSRSWKSWKMPAHASRPGLADPVLAPAPLRSCRCCCNSTPLRSCSSSRCDRTPHDALCHG</sequence>
<keyword evidence="1" id="KW-0378">Hydrolase</keyword>
<dbReference type="EMBL" id="CAXAMM010022024">
    <property type="protein sequence ID" value="CAK9051038.1"/>
    <property type="molecule type" value="Genomic_DNA"/>
</dbReference>
<reference evidence="4 5" key="1">
    <citation type="submission" date="2024-02" db="EMBL/GenBank/DDBJ databases">
        <authorList>
            <person name="Chen Y."/>
            <person name="Shah S."/>
            <person name="Dougan E. K."/>
            <person name="Thang M."/>
            <person name="Chan C."/>
        </authorList>
    </citation>
    <scope>NUCLEOTIDE SEQUENCE [LARGE SCALE GENOMIC DNA]</scope>
</reference>
<organism evidence="4 5">
    <name type="scientific">Durusdinium trenchii</name>
    <dbReference type="NCBI Taxonomy" id="1381693"/>
    <lineage>
        <taxon>Eukaryota</taxon>
        <taxon>Sar</taxon>
        <taxon>Alveolata</taxon>
        <taxon>Dinophyceae</taxon>
        <taxon>Suessiales</taxon>
        <taxon>Symbiodiniaceae</taxon>
        <taxon>Durusdinium</taxon>
    </lineage>
</organism>
<keyword evidence="2 4" id="KW-0547">Nucleotide-binding</keyword>
<comment type="caution">
    <text evidence="4">The sequence shown here is derived from an EMBL/GenBank/DDBJ whole genome shotgun (WGS) entry which is preliminary data.</text>
</comment>
<dbReference type="SUPFAM" id="SSF52540">
    <property type="entry name" value="P-loop containing nucleoside triphosphate hydrolases"/>
    <property type="match status" value="1"/>
</dbReference>
<proteinExistence type="predicted"/>
<gene>
    <name evidence="4" type="ORF">SCF082_LOCUS28068</name>
</gene>
<keyword evidence="5" id="KW-1185">Reference proteome</keyword>
<accession>A0ABP0MIN2</accession>
<evidence type="ECO:0000256" key="3">
    <source>
        <dbReference type="SAM" id="Phobius"/>
    </source>
</evidence>
<evidence type="ECO:0000313" key="5">
    <source>
        <dbReference type="Proteomes" id="UP001642464"/>
    </source>
</evidence>
<dbReference type="PANTHER" id="PTHR43519">
    <property type="entry name" value="ATP-DEPENDENT RNA HELICASE HRPB"/>
    <property type="match status" value="1"/>
</dbReference>
<name>A0ABP0MIN2_9DINO</name>
<keyword evidence="3" id="KW-1133">Transmembrane helix</keyword>